<dbReference type="EMBL" id="CM046105">
    <property type="protein sequence ID" value="KAI8435001.1"/>
    <property type="molecule type" value="Genomic_DNA"/>
</dbReference>
<organism evidence="1 2">
    <name type="scientific">Choristoneura fumiferana</name>
    <name type="common">Spruce budworm moth</name>
    <name type="synonym">Archips fumiferana</name>
    <dbReference type="NCBI Taxonomy" id="7141"/>
    <lineage>
        <taxon>Eukaryota</taxon>
        <taxon>Metazoa</taxon>
        <taxon>Ecdysozoa</taxon>
        <taxon>Arthropoda</taxon>
        <taxon>Hexapoda</taxon>
        <taxon>Insecta</taxon>
        <taxon>Pterygota</taxon>
        <taxon>Neoptera</taxon>
        <taxon>Endopterygota</taxon>
        <taxon>Lepidoptera</taxon>
        <taxon>Glossata</taxon>
        <taxon>Ditrysia</taxon>
        <taxon>Tortricoidea</taxon>
        <taxon>Tortricidae</taxon>
        <taxon>Tortricinae</taxon>
        <taxon>Choristoneura</taxon>
    </lineage>
</organism>
<proteinExistence type="predicted"/>
<accession>A0ACC0KFZ7</accession>
<protein>
    <submittedName>
        <fullName evidence="1">Uncharacterized protein</fullName>
    </submittedName>
</protein>
<sequence length="81" mass="9146">MPEMELVITHNKQIIKTATKEMNMKGSQVKSIEEFQQLVNATITAAIEERGGNQDDIEDLSEESSESEEDANPVTPKKRRQ</sequence>
<name>A0ACC0KFZ7_CHOFU</name>
<gene>
    <name evidence="1" type="ORF">MSG28_003439</name>
</gene>
<evidence type="ECO:0000313" key="1">
    <source>
        <dbReference type="EMBL" id="KAI8435001.1"/>
    </source>
</evidence>
<comment type="caution">
    <text evidence="1">The sequence shown here is derived from an EMBL/GenBank/DDBJ whole genome shotgun (WGS) entry which is preliminary data.</text>
</comment>
<evidence type="ECO:0000313" key="2">
    <source>
        <dbReference type="Proteomes" id="UP001064048"/>
    </source>
</evidence>
<dbReference type="Proteomes" id="UP001064048">
    <property type="component" value="Chromosome 5"/>
</dbReference>
<reference evidence="1 2" key="1">
    <citation type="journal article" date="2022" name="Genome Biol. Evol.">
        <title>The Spruce Budworm Genome: Reconstructing the Evolutionary History of Antifreeze Proteins.</title>
        <authorList>
            <person name="Beliveau C."/>
            <person name="Gagne P."/>
            <person name="Picq S."/>
            <person name="Vernygora O."/>
            <person name="Keeling C.I."/>
            <person name="Pinkney K."/>
            <person name="Doucet D."/>
            <person name="Wen F."/>
            <person name="Johnston J.S."/>
            <person name="Maaroufi H."/>
            <person name="Boyle B."/>
            <person name="Laroche J."/>
            <person name="Dewar K."/>
            <person name="Juretic N."/>
            <person name="Blackburn G."/>
            <person name="Nisole A."/>
            <person name="Brunet B."/>
            <person name="Brandao M."/>
            <person name="Lumley L."/>
            <person name="Duan J."/>
            <person name="Quan G."/>
            <person name="Lucarotti C.J."/>
            <person name="Roe A.D."/>
            <person name="Sperling F.A.H."/>
            <person name="Levesque R.C."/>
            <person name="Cusson M."/>
        </authorList>
    </citation>
    <scope>NUCLEOTIDE SEQUENCE [LARGE SCALE GENOMIC DNA]</scope>
    <source>
        <strain evidence="1">Glfc:IPQL:Cfum</strain>
    </source>
</reference>
<keyword evidence="2" id="KW-1185">Reference proteome</keyword>